<dbReference type="InterPro" id="IPR019775">
    <property type="entry name" value="WD40_repeat_CS"/>
</dbReference>
<dbReference type="PROSITE" id="PS50294">
    <property type="entry name" value="WD_REPEATS_REGION"/>
    <property type="match status" value="7"/>
</dbReference>
<organism evidence="7 8">
    <name type="scientific">Oedothorax gibbosus</name>
    <dbReference type="NCBI Taxonomy" id="931172"/>
    <lineage>
        <taxon>Eukaryota</taxon>
        <taxon>Metazoa</taxon>
        <taxon>Ecdysozoa</taxon>
        <taxon>Arthropoda</taxon>
        <taxon>Chelicerata</taxon>
        <taxon>Arachnida</taxon>
        <taxon>Araneae</taxon>
        <taxon>Araneomorphae</taxon>
        <taxon>Entelegynae</taxon>
        <taxon>Araneoidea</taxon>
        <taxon>Linyphiidae</taxon>
        <taxon>Erigoninae</taxon>
        <taxon>Oedothorax</taxon>
    </lineage>
</organism>
<dbReference type="InterPro" id="IPR015943">
    <property type="entry name" value="WD40/YVTN_repeat-like_dom_sf"/>
</dbReference>
<evidence type="ECO:0000256" key="2">
    <source>
        <dbReference type="ARBA" id="ARBA00022737"/>
    </source>
</evidence>
<dbReference type="PROSITE" id="PS50082">
    <property type="entry name" value="WD_REPEATS_2"/>
    <property type="match status" value="8"/>
</dbReference>
<name>A0AAV6VYD8_9ARAC</name>
<dbReference type="EMBL" id="JAFNEN010000013">
    <property type="protein sequence ID" value="KAG8200763.1"/>
    <property type="molecule type" value="Genomic_DNA"/>
</dbReference>
<dbReference type="Pfam" id="PF12894">
    <property type="entry name" value="ANAPC4_WD40"/>
    <property type="match status" value="1"/>
</dbReference>
<dbReference type="Pfam" id="PF25469">
    <property type="entry name" value="WHD_NWD1"/>
    <property type="match status" value="1"/>
</dbReference>
<keyword evidence="1 3" id="KW-0853">WD repeat</keyword>
<dbReference type="InterPro" id="IPR001680">
    <property type="entry name" value="WD40_rpt"/>
</dbReference>
<dbReference type="PANTHER" id="PTHR19871">
    <property type="entry name" value="BETA TRANSDUCIN-RELATED PROTEIN"/>
    <property type="match status" value="1"/>
</dbReference>
<keyword evidence="8" id="KW-1185">Reference proteome</keyword>
<feature type="repeat" description="WD" evidence="3">
    <location>
        <begin position="1330"/>
        <end position="1371"/>
    </location>
</feature>
<feature type="repeat" description="WD" evidence="3">
    <location>
        <begin position="1452"/>
        <end position="1494"/>
    </location>
</feature>
<gene>
    <name evidence="7" type="ORF">JTE90_006347</name>
</gene>
<dbReference type="InterPro" id="IPR020472">
    <property type="entry name" value="WD40_PAC1"/>
</dbReference>
<keyword evidence="2" id="KW-0677">Repeat</keyword>
<evidence type="ECO:0000256" key="4">
    <source>
        <dbReference type="SAM" id="MobiDB-lite"/>
    </source>
</evidence>
<dbReference type="SMART" id="SM00320">
    <property type="entry name" value="WD40"/>
    <property type="match status" value="13"/>
</dbReference>
<feature type="compositionally biased region" description="Basic and acidic residues" evidence="4">
    <location>
        <begin position="1753"/>
        <end position="1762"/>
    </location>
</feature>
<feature type="domain" description="Anaphase-promoting complex subunit 4-like WD40" evidence="5">
    <location>
        <begin position="1154"/>
        <end position="1207"/>
    </location>
</feature>
<dbReference type="Proteomes" id="UP000827092">
    <property type="component" value="Unassembled WGS sequence"/>
</dbReference>
<dbReference type="SUPFAM" id="SSF50978">
    <property type="entry name" value="WD40 repeat-like"/>
    <property type="match status" value="1"/>
</dbReference>
<evidence type="ECO:0000313" key="8">
    <source>
        <dbReference type="Proteomes" id="UP000827092"/>
    </source>
</evidence>
<dbReference type="InterPro" id="IPR027417">
    <property type="entry name" value="P-loop_NTPase"/>
</dbReference>
<evidence type="ECO:0000259" key="5">
    <source>
        <dbReference type="Pfam" id="PF12894"/>
    </source>
</evidence>
<dbReference type="Gene3D" id="2.130.10.10">
    <property type="entry name" value="YVTN repeat-like/Quinoprotein amine dehydrogenase"/>
    <property type="match status" value="4"/>
</dbReference>
<dbReference type="PANTHER" id="PTHR19871:SF28">
    <property type="entry name" value="AAA+ ATPASE DOMAIN-CONTAINING PROTEIN"/>
    <property type="match status" value="1"/>
</dbReference>
<protein>
    <submittedName>
        <fullName evidence="7">Uncharacterized protein</fullName>
    </submittedName>
</protein>
<feature type="domain" description="NWD1/2-like winged helix-turn-helix" evidence="6">
    <location>
        <begin position="645"/>
        <end position="766"/>
    </location>
</feature>
<dbReference type="Pfam" id="PF00400">
    <property type="entry name" value="WD40"/>
    <property type="match status" value="7"/>
</dbReference>
<feature type="repeat" description="WD" evidence="3">
    <location>
        <begin position="1288"/>
        <end position="1329"/>
    </location>
</feature>
<feature type="repeat" description="WD" evidence="3">
    <location>
        <begin position="986"/>
        <end position="1027"/>
    </location>
</feature>
<feature type="region of interest" description="Disordered" evidence="4">
    <location>
        <begin position="1745"/>
        <end position="1772"/>
    </location>
</feature>
<dbReference type="PROSITE" id="PS00678">
    <property type="entry name" value="WD_REPEATS_1"/>
    <property type="match status" value="4"/>
</dbReference>
<dbReference type="Gene3D" id="3.40.50.300">
    <property type="entry name" value="P-loop containing nucleotide triphosphate hydrolases"/>
    <property type="match status" value="1"/>
</dbReference>
<feature type="repeat" description="WD" evidence="3">
    <location>
        <begin position="1410"/>
        <end position="1451"/>
    </location>
</feature>
<dbReference type="InterPro" id="IPR052752">
    <property type="entry name" value="NACHT-WD_repeat"/>
</dbReference>
<dbReference type="PRINTS" id="PR00320">
    <property type="entry name" value="GPROTEINBRPT"/>
</dbReference>
<feature type="repeat" description="WD" evidence="3">
    <location>
        <begin position="1495"/>
        <end position="1536"/>
    </location>
</feature>
<evidence type="ECO:0000256" key="1">
    <source>
        <dbReference type="ARBA" id="ARBA00022574"/>
    </source>
</evidence>
<dbReference type="CDD" id="cd00200">
    <property type="entry name" value="WD40"/>
    <property type="match status" value="2"/>
</dbReference>
<reference evidence="7 8" key="1">
    <citation type="journal article" date="2022" name="Nat. Ecol. Evol.">
        <title>A masculinizing supergene underlies an exaggerated male reproductive morph in a spider.</title>
        <authorList>
            <person name="Hendrickx F."/>
            <person name="De Corte Z."/>
            <person name="Sonet G."/>
            <person name="Van Belleghem S.M."/>
            <person name="Kostlbacher S."/>
            <person name="Vangestel C."/>
        </authorList>
    </citation>
    <scope>NUCLEOTIDE SEQUENCE [LARGE SCALE GENOMIC DNA]</scope>
    <source>
        <strain evidence="7">W744_W776</strain>
    </source>
</reference>
<evidence type="ECO:0000259" key="6">
    <source>
        <dbReference type="Pfam" id="PF25469"/>
    </source>
</evidence>
<dbReference type="InterPro" id="IPR024977">
    <property type="entry name" value="Apc4-like_WD40_dom"/>
</dbReference>
<dbReference type="InterPro" id="IPR011047">
    <property type="entry name" value="Quinoprotein_ADH-like_sf"/>
</dbReference>
<comment type="caution">
    <text evidence="7">The sequence shown here is derived from an EMBL/GenBank/DDBJ whole genome shotgun (WGS) entry which is preliminary data.</text>
</comment>
<feature type="repeat" description="WD" evidence="3">
    <location>
        <begin position="1246"/>
        <end position="1287"/>
    </location>
</feature>
<proteinExistence type="predicted"/>
<dbReference type="SUPFAM" id="SSF50998">
    <property type="entry name" value="Quinoprotein alcohol dehydrogenase-like"/>
    <property type="match status" value="1"/>
</dbReference>
<accession>A0AAV6VYD8</accession>
<feature type="repeat" description="WD" evidence="3">
    <location>
        <begin position="1070"/>
        <end position="1111"/>
    </location>
</feature>
<evidence type="ECO:0000256" key="3">
    <source>
        <dbReference type="PROSITE-ProRule" id="PRU00221"/>
    </source>
</evidence>
<dbReference type="InterPro" id="IPR057588">
    <property type="entry name" value="NWD1/2-like_WH"/>
</dbReference>
<evidence type="ECO:0000313" key="7">
    <source>
        <dbReference type="EMBL" id="KAG8200763.1"/>
    </source>
</evidence>
<dbReference type="SUPFAM" id="SSF52540">
    <property type="entry name" value="P-loop containing nucleoside triphosphate hydrolases"/>
    <property type="match status" value="1"/>
</dbReference>
<dbReference type="InterPro" id="IPR036322">
    <property type="entry name" value="WD40_repeat_dom_sf"/>
</dbReference>
<sequence>MADSQDSILDSVLHGNLTSVPEPPSRAVKIMVVSSKTDFELERKHLHENVFPELQRFCASSGVDLEVLDSQLGTDLDSSLDPHAFQLQLTEIEAACRDSLGCFMLCLIGNKYRPCPLPLRIDASEFDPIHEKAQEAGFDVSLLAQWYALDANTIPSTYVCRPMHSKSTSLALRRSSAVSRCEWESCARSWQEEQETVLKMLQYGARVAHQEGIINQNNQGRRQRKYFMSGVYNQLDYALGLSATAPQRIVCVIRQIEGLAYNDPAVPLYADVSSQENNFNVDEESAASLQSMVDDVIFSVNRKNLHFFNVSWRESGLDSTSHSEHRFYLEKFGNSVFSNIKQLMEEDIAATTPDWQNLPPKIRKPIQEVVRESQSHLSNSRQHLRVLGVSQSLDSDCGALLQIQNLMLGQEDCSMRHSPVIVCGQEGSGKSTLLSQVFMYCPEWLGSDVVRVVRHVGRSPCTSFTPELLRNLCLHISLLFGFEISPSHYSFELGKLSIWFQDLLKLVEAKDNDLVIVLDDLHALRCAPNNQASILGWLPWNLPPNVHIVCSVAEDEGKILGLLRTRIGDNFVFVPPLNASSSLSMMQSTLRDDQRALTTDQWAQVRTRLSAGQSVCPLYVKLLSGLAKRWPSHKTLTDSDIPLDIQGVVSILLSDLESRYGETTLRKVCVYLACTAYGLREAEVVELLASSEYEALPPSSLLMPVDEDTPQQHERKVEFSAVNWLHIKKEMGILLKTYYVDKRPYLYWSHSSIADAVRARYLPGEADSQQCHADLANAFHLGFLMEKEQKGSPSDESKSKRKEDWSDMLREIDELWYHLMLSGDHKKLKQDAVCNFDFLYAATRGASVSYTRSILEIVRCQMLDWEVELLYSMTKQSVDVLSQDPQQLATEIINWLKPLLNGTTKTMDALVTNAREWCSNASTVPLLVPQNSWLSLSLPPQVTVMTCPRPLSHVVVAPDSQHIMGVTGETSIEMFHLPSRNLVKVFTGHKARITCLHITLSGKWLISGSKDSEIIIWDMDNGTVDHKFSHHTSGVQCLTTVHSELLIVSGSDSGVVVVSRLDTGLPVHRLENHRGVVSSVAVNAGDDVLASASTDRCVCIWSLDDFSLLNTLHLSSPITHMTISADSTFLLLACTDHSVHVRSLATGSDVHCLYGHGGTAVTALAFARDGCRCAVGCKDGKVHLFDVHSAKVLQTLSGHSDPVTSVQVQDNDRFLVSVGGSKVVVWNFFGGAPRKSCRRSITSRKEDKHLEPVTCVAVSRDGALAVSGSRDKLVKVWQLHSGELHATLQGHTGPVTCVAFSPNGLFAVSGSEDHTLRVWGLTLGLVVSTFQEHQSKVTAVAVTSDSRRVLSVDSQSQHRLWQADTGQQLVVCAKPSHNVAVHANMVFAIGGKNDCSLKFWPVTDMESEKSVSHSDAITCFTVTYDCQTIVTGSNDMSLKVWEVGSGKLTQVLVGHESPVTCAAVAPLSPSLAVSGSADCNLIVWDLTTGCDTFTLRGHTEAVTSVRLTLDGSIAVSASDDNTLGMWNTSQGLRMGLLGVHQSIVSIAGALSLSQVVLQLANQSVVPLLRLHNNPTKEMVLDLPPGTPVTEEAKTPGHSWRGVVPQRVLLRGNLKREQSFDSFYWDLRSSPKHSDLGLSLEDFRRAVPSPFGSREHLHLAGTVWGGRGPADQATKAKLPKHKMLKKQQSMFACFPEFMTSTQAGSPQGTLISPQQGLLKEKEFGVGRMAPKLVKQKSLSRAASLEETGANGHNGHQEGEKAAVVRDSSVCVVS</sequence>